<feature type="region of interest" description="Disordered" evidence="1">
    <location>
        <begin position="181"/>
        <end position="227"/>
    </location>
</feature>
<accession>A0ABQ5K4Y2</accession>
<keyword evidence="3" id="KW-1185">Reference proteome</keyword>
<evidence type="ECO:0000313" key="3">
    <source>
        <dbReference type="Proteomes" id="UP001057375"/>
    </source>
</evidence>
<reference evidence="2" key="1">
    <citation type="submission" date="2022-03" db="EMBL/GenBank/DDBJ databases">
        <title>Draft genome sequence of Aduncisulcus paluster, a free-living microaerophilic Fornicata.</title>
        <authorList>
            <person name="Yuyama I."/>
            <person name="Kume K."/>
            <person name="Tamura T."/>
            <person name="Inagaki Y."/>
            <person name="Hashimoto T."/>
        </authorList>
    </citation>
    <scope>NUCLEOTIDE SEQUENCE</scope>
    <source>
        <strain evidence="2">NY0171</strain>
    </source>
</reference>
<dbReference type="EMBL" id="BQXS01012537">
    <property type="protein sequence ID" value="GKT24665.1"/>
    <property type="molecule type" value="Genomic_DNA"/>
</dbReference>
<feature type="region of interest" description="Disordered" evidence="1">
    <location>
        <begin position="819"/>
        <end position="892"/>
    </location>
</feature>
<name>A0ABQ5K4Y2_9EUKA</name>
<feature type="compositionally biased region" description="Basic and acidic residues" evidence="1">
    <location>
        <begin position="819"/>
        <end position="836"/>
    </location>
</feature>
<gene>
    <name evidence="2" type="ORF">ADUPG1_012805</name>
</gene>
<evidence type="ECO:0000313" key="2">
    <source>
        <dbReference type="EMBL" id="GKT24665.1"/>
    </source>
</evidence>
<organism evidence="2 3">
    <name type="scientific">Aduncisulcus paluster</name>
    <dbReference type="NCBI Taxonomy" id="2918883"/>
    <lineage>
        <taxon>Eukaryota</taxon>
        <taxon>Metamonada</taxon>
        <taxon>Carpediemonas-like organisms</taxon>
        <taxon>Aduncisulcus</taxon>
    </lineage>
</organism>
<feature type="compositionally biased region" description="Acidic residues" evidence="1">
    <location>
        <begin position="865"/>
        <end position="875"/>
    </location>
</feature>
<evidence type="ECO:0000256" key="1">
    <source>
        <dbReference type="SAM" id="MobiDB-lite"/>
    </source>
</evidence>
<dbReference type="Proteomes" id="UP001057375">
    <property type="component" value="Unassembled WGS sequence"/>
</dbReference>
<sequence length="1104" mass="122408">MHIGAFPFQASIGVSDAAQSQTIGEKIKRRRGKDYDIELKVHDKVEIPTIPFQSPLEPSEPSLSFFDVASKFYSTIIDVLSAPNISIVGLNSTYCLYSSLLHDSLVNSISSLLSIRSTSSVLSSLLMSLPRTITRLKSPSDIEDICDRKGRKIDESQTLGSMMADKRRSVVVEEEYLPEHSPVIDSSQHRKHRQRRTSAIYDDNSFNDEESEGREDEVGESSEDVADEKVIPLSQLLSSILSMCLSEKDDIRGRNTIKDIGRELFKYHDNKQTYNIFGDETSQEPFSLEDDEFDSTKSTVATTTMHSSATTGIISRESDAIDPDNEASRSVCVGKRRTSASLADYFSSSSLAPIITEAFDEDVNTSLISMLSHVYSVFSRVKEPTESPQLISSLRSLIQHLSQEFVTSVRQSEQGEKYHVEVCSVMLRIFCLSVATCSIPLCISTSTSPDSSPMSPKDRLSNEELDTINELLRIAQMCLILALLLLNRFPLISAPLLSSLTSSSPPSFSLLSHPNGCNRFYRQLEQHNDMHLLVIVLMACVQDDCSAVFTWMEGAMSSHQASASPTMTSHSTTLGTGQGGLFPGSQQSQSSMSFLNASSLSTNPKIVKTPLGGDNNPKGVSGIVSSHPQSPSSLKLDKDEEEEESVGKSDEEDSAKNSSSPTIKLSEYCVSRLPDLSFLSLSFLSNLSSSHSQVFSTIKPLPFTSDASTPHHGKWSVSKYNPTPSSAHISSMFSPSPLALSLFSRFSLGSFVKSVLSTMTELPLSQSTLSCLSVCGSLLQMGIGDAVWREILEGIVYVAASSHPLNICSHLTGEKNDKCFSVKTPTCDEEREREKQEEEEDAEEKDERVTPEYYGKRRYPHRDQEEEEDGEEYIDSTDKHSAHPDPQSFISSHTLSSLDTPLFLQLGQPSSPPLKSRKVAEGSIKAVSFGNPTVVGTRAMEDDQNDKDHIVDDDNVVLIERHLLNTDPEFKLMMEIHSSAVNVILSLKPTLPCFFFLYDSDSFIPTIVNLFSLSLFGQKSIQKMKACQFVNDDIELFLRAKLRQCSVIYGQMVLTILRFIPIDTYFDYPKMISQLIDYETGKNEKVDKILREITQICARNTSLE</sequence>
<protein>
    <submittedName>
        <fullName evidence="2">Uncharacterized protein</fullName>
    </submittedName>
</protein>
<comment type="caution">
    <text evidence="2">The sequence shown here is derived from an EMBL/GenBank/DDBJ whole genome shotgun (WGS) entry which is preliminary data.</text>
</comment>
<feature type="region of interest" description="Disordered" evidence="1">
    <location>
        <begin position="561"/>
        <end position="589"/>
    </location>
</feature>
<feature type="compositionally biased region" description="Polar residues" evidence="1">
    <location>
        <begin position="561"/>
        <end position="575"/>
    </location>
</feature>
<feature type="compositionally biased region" description="Acidic residues" evidence="1">
    <location>
        <begin position="205"/>
        <end position="226"/>
    </location>
</feature>
<feature type="region of interest" description="Disordered" evidence="1">
    <location>
        <begin position="605"/>
        <end position="661"/>
    </location>
</feature>
<proteinExistence type="predicted"/>